<feature type="domain" description="Plasmid pRiA4b Orf3-like" evidence="1">
    <location>
        <begin position="16"/>
        <end position="186"/>
    </location>
</feature>
<dbReference type="Proteomes" id="UP000183649">
    <property type="component" value="Unassembled WGS sequence"/>
</dbReference>
<evidence type="ECO:0000313" key="3">
    <source>
        <dbReference type="Proteomes" id="UP000183649"/>
    </source>
</evidence>
<name>A0A0K6I1C5_9BURK</name>
<dbReference type="AlphaFoldDB" id="A0A0K6I1C5"/>
<reference evidence="3" key="1">
    <citation type="submission" date="2015-08" db="EMBL/GenBank/DDBJ databases">
        <authorList>
            <person name="Varghese N."/>
        </authorList>
    </citation>
    <scope>NUCLEOTIDE SEQUENCE [LARGE SCALE GENOMIC DNA]</scope>
    <source>
        <strain evidence="3">DSM 18181</strain>
    </source>
</reference>
<dbReference type="STRING" id="339866.GCA_001418255_01536"/>
<dbReference type="Gene3D" id="3.10.290.30">
    <property type="entry name" value="MM3350-like"/>
    <property type="match status" value="1"/>
</dbReference>
<gene>
    <name evidence="2" type="ORF">Ga0061069_10530</name>
</gene>
<dbReference type="PANTHER" id="PTHR41878">
    <property type="entry name" value="LEXA REPRESSOR-RELATED"/>
    <property type="match status" value="1"/>
</dbReference>
<dbReference type="SUPFAM" id="SSF159941">
    <property type="entry name" value="MM3350-like"/>
    <property type="match status" value="1"/>
</dbReference>
<keyword evidence="3" id="KW-1185">Reference proteome</keyword>
<dbReference type="RefSeq" id="WP_055450447.1">
    <property type="nucleotide sequence ID" value="NZ_CYHF01000005.1"/>
</dbReference>
<dbReference type="EMBL" id="CYHF01000005">
    <property type="protein sequence ID" value="CUA96935.1"/>
    <property type="molecule type" value="Genomic_DNA"/>
</dbReference>
<dbReference type="PANTHER" id="PTHR41878:SF1">
    <property type="entry name" value="TNPR PROTEIN"/>
    <property type="match status" value="1"/>
</dbReference>
<dbReference type="Pfam" id="PF07929">
    <property type="entry name" value="PRiA4_ORF3"/>
    <property type="match status" value="1"/>
</dbReference>
<dbReference type="InterPro" id="IPR012912">
    <property type="entry name" value="Plasmid_pRiA4b_Orf3-like"/>
</dbReference>
<dbReference type="OrthoDB" id="9816539at2"/>
<proteinExistence type="predicted"/>
<sequence>MLPAKTTSRRAPAKSIYQLHIQLLYIEPRVWRRFWVPGAITLAGLDRVIQTIMGWTNSHLHEFEIEGQRYGMALDEYPVDKPAKLDKDFRLADLLGTSMHNFIYTYDFGDDWCHVVTVEQLLKPDPEYNTWPQCLEGQNACPPEDVGGPPGYLSFLEAVLDPTHEEHKAMRRWFGGPFDPAGFDVNSVNIALRDVLG</sequence>
<organism evidence="2 3">
    <name type="scientific">Thiomonas bhubaneswarensis</name>
    <dbReference type="NCBI Taxonomy" id="339866"/>
    <lineage>
        <taxon>Bacteria</taxon>
        <taxon>Pseudomonadati</taxon>
        <taxon>Pseudomonadota</taxon>
        <taxon>Betaproteobacteria</taxon>
        <taxon>Burkholderiales</taxon>
        <taxon>Thiomonas</taxon>
    </lineage>
</organism>
<protein>
    <submittedName>
        <fullName evidence="2">Plasmid pRiA4b ORF-3-like protein</fullName>
    </submittedName>
</protein>
<evidence type="ECO:0000313" key="2">
    <source>
        <dbReference type="EMBL" id="CUA96935.1"/>
    </source>
</evidence>
<accession>A0A0K6I1C5</accession>
<evidence type="ECO:0000259" key="1">
    <source>
        <dbReference type="Pfam" id="PF07929"/>
    </source>
</evidence>
<dbReference type="InterPro" id="IPR024047">
    <property type="entry name" value="MM3350-like_sf"/>
</dbReference>